<feature type="compositionally biased region" description="Acidic residues" evidence="1">
    <location>
        <begin position="310"/>
        <end position="319"/>
    </location>
</feature>
<dbReference type="Proteomes" id="UP000799767">
    <property type="component" value="Unassembled WGS sequence"/>
</dbReference>
<feature type="compositionally biased region" description="Polar residues" evidence="1">
    <location>
        <begin position="161"/>
        <end position="173"/>
    </location>
</feature>
<dbReference type="GeneID" id="54474218"/>
<feature type="region of interest" description="Disordered" evidence="1">
    <location>
        <begin position="1"/>
        <end position="173"/>
    </location>
</feature>
<evidence type="ECO:0000256" key="1">
    <source>
        <dbReference type="SAM" id="MobiDB-lite"/>
    </source>
</evidence>
<dbReference type="RefSeq" id="XP_033590648.1">
    <property type="nucleotide sequence ID" value="XM_033733216.1"/>
</dbReference>
<protein>
    <submittedName>
        <fullName evidence="2">Uncharacterized protein</fullName>
    </submittedName>
</protein>
<dbReference type="EMBL" id="MU001634">
    <property type="protein sequence ID" value="KAF2484078.1"/>
    <property type="molecule type" value="Genomic_DNA"/>
</dbReference>
<feature type="compositionally biased region" description="Basic and acidic residues" evidence="1">
    <location>
        <begin position="1"/>
        <end position="13"/>
    </location>
</feature>
<feature type="region of interest" description="Disordered" evidence="1">
    <location>
        <begin position="336"/>
        <end position="365"/>
    </location>
</feature>
<accession>A0A6A6PVB3</accession>
<feature type="compositionally biased region" description="Polar residues" evidence="1">
    <location>
        <begin position="247"/>
        <end position="268"/>
    </location>
</feature>
<organism evidence="2 3">
    <name type="scientific">Neohortaea acidophila</name>
    <dbReference type="NCBI Taxonomy" id="245834"/>
    <lineage>
        <taxon>Eukaryota</taxon>
        <taxon>Fungi</taxon>
        <taxon>Dikarya</taxon>
        <taxon>Ascomycota</taxon>
        <taxon>Pezizomycotina</taxon>
        <taxon>Dothideomycetes</taxon>
        <taxon>Dothideomycetidae</taxon>
        <taxon>Mycosphaerellales</taxon>
        <taxon>Teratosphaeriaceae</taxon>
        <taxon>Neohortaea</taxon>
    </lineage>
</organism>
<dbReference type="AlphaFoldDB" id="A0A6A6PVB3"/>
<dbReference type="OrthoDB" id="5400063at2759"/>
<reference evidence="2" key="1">
    <citation type="journal article" date="2020" name="Stud. Mycol.">
        <title>101 Dothideomycetes genomes: a test case for predicting lifestyles and emergence of pathogens.</title>
        <authorList>
            <person name="Haridas S."/>
            <person name="Albert R."/>
            <person name="Binder M."/>
            <person name="Bloem J."/>
            <person name="Labutti K."/>
            <person name="Salamov A."/>
            <person name="Andreopoulos B."/>
            <person name="Baker S."/>
            <person name="Barry K."/>
            <person name="Bills G."/>
            <person name="Bluhm B."/>
            <person name="Cannon C."/>
            <person name="Castanera R."/>
            <person name="Culley D."/>
            <person name="Daum C."/>
            <person name="Ezra D."/>
            <person name="Gonzalez J."/>
            <person name="Henrissat B."/>
            <person name="Kuo A."/>
            <person name="Liang C."/>
            <person name="Lipzen A."/>
            <person name="Lutzoni F."/>
            <person name="Magnuson J."/>
            <person name="Mondo S."/>
            <person name="Nolan M."/>
            <person name="Ohm R."/>
            <person name="Pangilinan J."/>
            <person name="Park H.-J."/>
            <person name="Ramirez L."/>
            <person name="Alfaro M."/>
            <person name="Sun H."/>
            <person name="Tritt A."/>
            <person name="Yoshinaga Y."/>
            <person name="Zwiers L.-H."/>
            <person name="Turgeon B."/>
            <person name="Goodwin S."/>
            <person name="Spatafora J."/>
            <person name="Crous P."/>
            <person name="Grigoriev I."/>
        </authorList>
    </citation>
    <scope>NUCLEOTIDE SEQUENCE</scope>
    <source>
        <strain evidence="2">CBS 113389</strain>
    </source>
</reference>
<feature type="compositionally biased region" description="Low complexity" evidence="1">
    <location>
        <begin position="282"/>
        <end position="307"/>
    </location>
</feature>
<evidence type="ECO:0000313" key="2">
    <source>
        <dbReference type="EMBL" id="KAF2484078.1"/>
    </source>
</evidence>
<sequence>MEEARQPHGREGGEPSIVVDHAATEDDAVRALADMSLSGRRPEQTRSITDPSPVLLSRAWSKGKDTRDRPGSSGGSSTASSRSGHSRNRSPFSRSHLRTRSTSGSSLAAPPMTRAHSMPNPNTPRQLDSFAPTPISGSLSPSPLRSSARAGSPFKFEDGGFNTSSRSPSWLDMSSDSAWTNGIGIAAIQEDSELDLTPRPVLQHPHSSSAFASFSFSRSSSQRGSRRPASPLHSFSNAPPTTDHHQPTFQLSHTPRSGSSSPTLNPQRYNEAYPQSLHHYASTSSFSSFSMPSTPTSMRSRSPSISSLETIEDAPEMESVAEAEVMERLKLVIESESDGENDAGNGGVRRRSLDVGRGGRRTGLGLGLSGEKKRWSICGGERRGDLDLETIWED</sequence>
<gene>
    <name evidence="2" type="ORF">BDY17DRAFT_294942</name>
</gene>
<feature type="compositionally biased region" description="Low complexity" evidence="1">
    <location>
        <begin position="207"/>
        <end position="230"/>
    </location>
</feature>
<proteinExistence type="predicted"/>
<keyword evidence="3" id="KW-1185">Reference proteome</keyword>
<feature type="compositionally biased region" description="Low complexity" evidence="1">
    <location>
        <begin position="136"/>
        <end position="152"/>
    </location>
</feature>
<feature type="region of interest" description="Disordered" evidence="1">
    <location>
        <begin position="196"/>
        <end position="319"/>
    </location>
</feature>
<evidence type="ECO:0000313" key="3">
    <source>
        <dbReference type="Proteomes" id="UP000799767"/>
    </source>
</evidence>
<name>A0A6A6PVB3_9PEZI</name>